<sequence>MVGRPLIRQAAPATFSPEGRRLSVDAGGRHLRSQADGGDEAVGASHALAGDVEAGAVIGRGADDGQAEGGVDPAPEVQRLHRDQRLIVIEADHGVVARPRLFVEQGVGGQGIGDVQSLGTQSFGSRAQDGHLLQADGAAFARVRVQGSHRQTRGGDAEVALHRFVDDPGDAGDAFTCHQFRQLVDRHMDGDEAGAQVFRRQHHHRAARAAEGDVGGQFGDELGVAGKAEAGGVHWRLGDGRRHQTAAFARQHQIDAALDPVGHGDGVGGFGLAGRYGRGRRMVQDRDGAAEDGRGVRGAEHGLDRLALHFHRLRVADYDEGRDRGQRAGRRRQHRPGAGDDLRPDPGGGVFAQIAQVAAAQHGVVLVLQAAFDLLRRGGFGAAQATVADGQQVDAQRGAHCGADGADLGRAGDLLELRQQIRDVAFAQISAQQAGFGAGAGQDVVARQLAAQGVQTLGGGGDLGLVGGLGQFDHDLLHLDHAGRDARALVAHVKDVDPAIDGNGVRQLADLKGVHDRFQGGLGRALDDPAGVAAARSRRGGRELARHGHEGGALDHLLHQLAGAAHGFLHPADTSRFKVDFADQILGLGGRFRQLAHGLIDLALADAGAVAEAAADQFAPAHLGPDLFAEGGKGDAALLQEGEEGFRTGARLARHVGDFAIDLVVSDPQLVELGDFLRLKVLFDKVVQRLLLDRGDVLFGRLQLGHGHDDQHTLAQVEARDDAVVDRGDDAVGHAELGRGGRALWRFFRRGIQSAGGRLGLRFWLGRRGRRHALGRAGGAHAGVVATPAQLDTETVVVKQQADLRAGDDVAFQIGDAGYRHAPVAIDELVTRQLDEFVVAVFGSVQRIGAVDNVADAGQVAAPPAAVDRRFGAANLAIAVDGGVEPAAHPVRRIESPLNDPVRGPAGQSRRVVEAARIIRDRRQIFVLVVGAHAAADEQAGRTHLVPAQGGAGACREAQAALQQVIAGEAVHAEQGQVVQLGDLTVFVRDARVQVGLVGNRQLGHRLKDQVGRGAEGAVQRIADVDASAGAGARVGLVLDAEGGRQVID</sequence>
<keyword evidence="2" id="KW-1185">Reference proteome</keyword>
<evidence type="ECO:0000313" key="2">
    <source>
        <dbReference type="Proteomes" id="UP000038045"/>
    </source>
</evidence>
<proteinExistence type="predicted"/>
<accession>A0A0N4Z3T5</accession>
<feature type="region of interest" description="Disordered" evidence="1">
    <location>
        <begin position="321"/>
        <end position="346"/>
    </location>
</feature>
<evidence type="ECO:0000313" key="3">
    <source>
        <dbReference type="WBParaSite" id="PTRK_0000157800.1"/>
    </source>
</evidence>
<feature type="region of interest" description="Disordered" evidence="1">
    <location>
        <begin position="1"/>
        <end position="21"/>
    </location>
</feature>
<protein>
    <submittedName>
        <fullName evidence="3">PE-PGRS family protein</fullName>
    </submittedName>
</protein>
<name>A0A0N4Z3T5_PARTI</name>
<dbReference type="WBParaSite" id="PTRK_0000157800.1">
    <property type="protein sequence ID" value="PTRK_0000157800.1"/>
    <property type="gene ID" value="PTRK_0000157800"/>
</dbReference>
<evidence type="ECO:0000256" key="1">
    <source>
        <dbReference type="SAM" id="MobiDB-lite"/>
    </source>
</evidence>
<reference evidence="3" key="1">
    <citation type="submission" date="2017-02" db="UniProtKB">
        <authorList>
            <consortium name="WormBaseParasite"/>
        </authorList>
    </citation>
    <scope>IDENTIFICATION</scope>
</reference>
<dbReference type="Proteomes" id="UP000038045">
    <property type="component" value="Unplaced"/>
</dbReference>
<dbReference type="AlphaFoldDB" id="A0A0N4Z3T5"/>
<organism evidence="2 3">
    <name type="scientific">Parastrongyloides trichosuri</name>
    <name type="common">Possum-specific nematode worm</name>
    <dbReference type="NCBI Taxonomy" id="131310"/>
    <lineage>
        <taxon>Eukaryota</taxon>
        <taxon>Metazoa</taxon>
        <taxon>Ecdysozoa</taxon>
        <taxon>Nematoda</taxon>
        <taxon>Chromadorea</taxon>
        <taxon>Rhabditida</taxon>
        <taxon>Tylenchina</taxon>
        <taxon>Panagrolaimomorpha</taxon>
        <taxon>Strongyloidoidea</taxon>
        <taxon>Strongyloididae</taxon>
        <taxon>Parastrongyloides</taxon>
    </lineage>
</organism>